<dbReference type="PROSITE" id="PS00622">
    <property type="entry name" value="HTH_LUXR_1"/>
    <property type="match status" value="1"/>
</dbReference>
<dbReference type="Pfam" id="PF17874">
    <property type="entry name" value="TPR_MalT"/>
    <property type="match status" value="1"/>
</dbReference>
<proteinExistence type="predicted"/>
<evidence type="ECO:0000259" key="4">
    <source>
        <dbReference type="PROSITE" id="PS50043"/>
    </source>
</evidence>
<sequence length="1080" mass="122669">MPRQAPYLLRWSPQAQKYELLDQGCSQSGGQTLEPSDLLHKLVDISSFAFYSYTGAHFTARKENIQRNGPYWYAYRSSQGRTSKRYLGRTADLSVGHLENIAESFLSPADTPITSNGHMVDKSITASQHSQQASSRQDQLLLDTKLRPPRLPLELVERPRLFKRLDSWSAYKLTLLIVPAGSGKTTLVTSWLAQNDFLSEAAWVSLDMNDNDPARFWRYVLRACQGWHSLPEPYILPLNLPSPQTGIAARPFEELLIPFLNEVAQHSQHRLLVLEDYHVITEARIHETLDFLLANLPETLHILLLTRTEPPLSLTRLRSRGEISSIYASDLRFSPEETAAFLQPIIPASPSTQLLATLDTHLEGWAAGLRLLALSLQGHKTQAQIEHILTTFRGNHRSIRDYFVSEVLQAQPEPLQDFLLRTSILARLSVPLCLAVTGQQESASLLESIARANLFLEALDGTGEWYRYHALFAEAMQHEARLRLGEDELRTLYQRASHWFSEYDLLTEGIEAAFKAKDSELAARLIEQYIEAMHVQEFREFHTLRRWLTQLPEKTRQSSPQLCLSYAVALIFGRDEQEEPDPFLVEQLETLLQLAEEGWHVRKDLPHLGQVFAFRALFSYQQGKREQSVSWARQALAWLPATEPLWRGMSLVVLGIEALQTGRLNEARQFIAEVGKCWQVLHSLHILDGITLFTGMICYETGELRQAAHQFEQLSYKRTILEDGPVALAARLGLAQVLYERNDLDGVQRELQAFSALAQNFPMVPQDFFQPLVELLMARLEHAQGETDQAIERLANALAQVHSTPEGLPLYFYHEARSWLVQLFLSQGDIATAHYWFQFTPHPGTGATTTSSEPYLLPAPGEIAMQEHPSESMQASPDMLVLVREQSVLLMARLHLAQDEYEAALHLLNILLSAAQQAGRGRHALQIKLLLAQVYAAHKQLPQAHQTLLEALKQGHIEGYRRTFLDEGERLVPLLRNILPHLHIQPLRNYARQLIQAFSQHDANQSIVVPPVFEPLYEPLTSQEQRVLRLLATGRSNPEIARELIVSVNTIRSQVQSIYRKLQVNNRHAASELARQLHLL</sequence>
<keyword evidence="2" id="KW-0238">DNA-binding</keyword>
<evidence type="ECO:0000313" key="6">
    <source>
        <dbReference type="Proteomes" id="UP000654345"/>
    </source>
</evidence>
<dbReference type="InterPro" id="IPR016032">
    <property type="entry name" value="Sig_transdc_resp-reg_C-effctor"/>
</dbReference>
<organism evidence="5 6">
    <name type="scientific">Ktedonobacter robiniae</name>
    <dbReference type="NCBI Taxonomy" id="2778365"/>
    <lineage>
        <taxon>Bacteria</taxon>
        <taxon>Bacillati</taxon>
        <taxon>Chloroflexota</taxon>
        <taxon>Ktedonobacteria</taxon>
        <taxon>Ktedonobacterales</taxon>
        <taxon>Ktedonobacteraceae</taxon>
        <taxon>Ktedonobacter</taxon>
    </lineage>
</organism>
<dbReference type="RefSeq" id="WP_201375972.1">
    <property type="nucleotide sequence ID" value="NZ_BNJG01000003.1"/>
</dbReference>
<dbReference type="PANTHER" id="PTHR44688">
    <property type="entry name" value="DNA-BINDING TRANSCRIPTIONAL ACTIVATOR DEVR_DOSR"/>
    <property type="match status" value="1"/>
</dbReference>
<dbReference type="InterPro" id="IPR011990">
    <property type="entry name" value="TPR-like_helical_dom_sf"/>
</dbReference>
<dbReference type="SUPFAM" id="SSF48452">
    <property type="entry name" value="TPR-like"/>
    <property type="match status" value="2"/>
</dbReference>
<dbReference type="Gene3D" id="1.25.40.10">
    <property type="entry name" value="Tetratricopeptide repeat domain"/>
    <property type="match status" value="1"/>
</dbReference>
<dbReference type="Proteomes" id="UP000654345">
    <property type="component" value="Unassembled WGS sequence"/>
</dbReference>
<keyword evidence="3" id="KW-0804">Transcription</keyword>
<accession>A0ABQ3V4D5</accession>
<dbReference type="PROSITE" id="PS50043">
    <property type="entry name" value="HTH_LUXR_2"/>
    <property type="match status" value="1"/>
</dbReference>
<comment type="caution">
    <text evidence="5">The sequence shown here is derived from an EMBL/GenBank/DDBJ whole genome shotgun (WGS) entry which is preliminary data.</text>
</comment>
<dbReference type="PANTHER" id="PTHR44688:SF16">
    <property type="entry name" value="DNA-BINDING TRANSCRIPTIONAL ACTIVATOR DEVR_DOSR"/>
    <property type="match status" value="1"/>
</dbReference>
<dbReference type="CDD" id="cd06170">
    <property type="entry name" value="LuxR_C_like"/>
    <property type="match status" value="1"/>
</dbReference>
<evidence type="ECO:0000256" key="1">
    <source>
        <dbReference type="ARBA" id="ARBA00023015"/>
    </source>
</evidence>
<evidence type="ECO:0000256" key="2">
    <source>
        <dbReference type="ARBA" id="ARBA00023125"/>
    </source>
</evidence>
<dbReference type="Pfam" id="PF20586">
    <property type="entry name" value="DUF6788"/>
    <property type="match status" value="1"/>
</dbReference>
<dbReference type="SMART" id="SM00421">
    <property type="entry name" value="HTH_LUXR"/>
    <property type="match status" value="1"/>
</dbReference>
<reference evidence="5 6" key="1">
    <citation type="journal article" date="2021" name="Int. J. Syst. Evol. Microbiol.">
        <title>Reticulibacter mediterranei gen. nov., sp. nov., within the new family Reticulibacteraceae fam. nov., and Ktedonospora formicarum gen. nov., sp. nov., Ktedonobacter robiniae sp. nov., Dictyobacter formicarum sp. nov. and Dictyobacter arantiisoli sp. nov., belonging to the class Ktedonobacteria.</title>
        <authorList>
            <person name="Yabe S."/>
            <person name="Zheng Y."/>
            <person name="Wang C.M."/>
            <person name="Sakai Y."/>
            <person name="Abe K."/>
            <person name="Yokota A."/>
            <person name="Donadio S."/>
            <person name="Cavaletti L."/>
            <person name="Monciardini P."/>
        </authorList>
    </citation>
    <scope>NUCLEOTIDE SEQUENCE [LARGE SCALE GENOMIC DNA]</scope>
    <source>
        <strain evidence="5 6">SOSP1-30</strain>
    </source>
</reference>
<dbReference type="Gene3D" id="1.10.10.10">
    <property type="entry name" value="Winged helix-like DNA-binding domain superfamily/Winged helix DNA-binding domain"/>
    <property type="match status" value="1"/>
</dbReference>
<dbReference type="SUPFAM" id="SSF46894">
    <property type="entry name" value="C-terminal effector domain of the bipartite response regulators"/>
    <property type="match status" value="1"/>
</dbReference>
<dbReference type="InterPro" id="IPR046738">
    <property type="entry name" value="DUF6788"/>
</dbReference>
<name>A0ABQ3V4D5_9CHLR</name>
<dbReference type="Pfam" id="PF25873">
    <property type="entry name" value="WHD_MalT"/>
    <property type="match status" value="1"/>
</dbReference>
<dbReference type="EMBL" id="BNJG01000003">
    <property type="protein sequence ID" value="GHO59827.1"/>
    <property type="molecule type" value="Genomic_DNA"/>
</dbReference>
<dbReference type="InterPro" id="IPR059106">
    <property type="entry name" value="WHD_MalT"/>
</dbReference>
<dbReference type="InterPro" id="IPR036388">
    <property type="entry name" value="WH-like_DNA-bd_sf"/>
</dbReference>
<evidence type="ECO:0000256" key="3">
    <source>
        <dbReference type="ARBA" id="ARBA00023163"/>
    </source>
</evidence>
<keyword evidence="6" id="KW-1185">Reference proteome</keyword>
<feature type="domain" description="HTH luxR-type" evidence="4">
    <location>
        <begin position="1012"/>
        <end position="1078"/>
    </location>
</feature>
<dbReference type="Pfam" id="PF00196">
    <property type="entry name" value="GerE"/>
    <property type="match status" value="1"/>
</dbReference>
<dbReference type="InterPro" id="IPR000792">
    <property type="entry name" value="Tscrpt_reg_LuxR_C"/>
</dbReference>
<dbReference type="PRINTS" id="PR00038">
    <property type="entry name" value="HTHLUXR"/>
</dbReference>
<protein>
    <submittedName>
        <fullName evidence="5">Helix-turn-helix transcriptional regulator</fullName>
    </submittedName>
</protein>
<evidence type="ECO:0000313" key="5">
    <source>
        <dbReference type="EMBL" id="GHO59827.1"/>
    </source>
</evidence>
<keyword evidence="1" id="KW-0805">Transcription regulation</keyword>
<gene>
    <name evidence="5" type="primary">malT_9</name>
    <name evidence="5" type="ORF">KSB_83020</name>
</gene>
<dbReference type="InterPro" id="IPR041617">
    <property type="entry name" value="TPR_MalT"/>
</dbReference>